<evidence type="ECO:0000259" key="2">
    <source>
        <dbReference type="Pfam" id="PF03330"/>
    </source>
</evidence>
<dbReference type="GO" id="GO:0009279">
    <property type="term" value="C:cell outer membrane"/>
    <property type="evidence" value="ECO:0007669"/>
    <property type="project" value="TreeGrafter"/>
</dbReference>
<dbReference type="PANTHER" id="PTHR34183">
    <property type="entry name" value="ENDOLYTIC PEPTIDOGLYCAN TRANSGLYCOSYLASE RLPA"/>
    <property type="match status" value="1"/>
</dbReference>
<reference evidence="5" key="1">
    <citation type="submission" date="2006-01" db="EMBL/GenBank/DDBJ databases">
        <title>Complete sequence of Novosphingobium aromaticivorans DSM 12444.</title>
        <authorList>
            <consortium name="US DOE Joint Genome Institute"/>
            <person name="Copeland A."/>
            <person name="Lucas S."/>
            <person name="Lapidus A."/>
            <person name="Barry K."/>
            <person name="Detter J.C."/>
            <person name="Glavina T."/>
            <person name="Hammon N."/>
            <person name="Israni S."/>
            <person name="Pitluck S."/>
            <person name="Chain P."/>
            <person name="Malfatti S."/>
            <person name="Shin M."/>
            <person name="Vergez L."/>
            <person name="Schmutz J."/>
            <person name="Larimer F."/>
            <person name="Land M."/>
            <person name="Kyrpides N."/>
            <person name="Ivanova N."/>
            <person name="Fredrickson J."/>
            <person name="Balkwill D."/>
            <person name="Romine M.F."/>
            <person name="Richardson P."/>
        </authorList>
    </citation>
    <scope>NUCLEOTIDE SEQUENCE [LARGE SCALE GENOMIC DNA]</scope>
    <source>
        <strain evidence="5">ATCC 700278 / DSM 12444 / CCUG 56034 / CIP 105152 / NBRC 16084 / F199</strain>
    </source>
</reference>
<dbReference type="InterPro" id="IPR007730">
    <property type="entry name" value="SPOR-like_dom"/>
</dbReference>
<dbReference type="Pfam" id="PF05036">
    <property type="entry name" value="SPOR"/>
    <property type="match status" value="1"/>
</dbReference>
<dbReference type="InterPro" id="IPR009009">
    <property type="entry name" value="RlpA-like_DPBB"/>
</dbReference>
<dbReference type="PANTHER" id="PTHR34183:SF1">
    <property type="entry name" value="ENDOLYTIC PEPTIDOGLYCAN TRANSGLYCOSYLASE RLPA"/>
    <property type="match status" value="1"/>
</dbReference>
<keyword evidence="5" id="KW-1185">Reference proteome</keyword>
<dbReference type="Proteomes" id="UP000009134">
    <property type="component" value="Chromosome"/>
</dbReference>
<dbReference type="CDD" id="cd22268">
    <property type="entry name" value="DPBB_RlpA-like"/>
    <property type="match status" value="1"/>
</dbReference>
<dbReference type="PROSITE" id="PS51257">
    <property type="entry name" value="PROKAR_LIPOPROTEIN"/>
    <property type="match status" value="1"/>
</dbReference>
<dbReference type="InterPro" id="IPR036680">
    <property type="entry name" value="SPOR-like_sf"/>
</dbReference>
<dbReference type="eggNOG" id="COG0797">
    <property type="taxonomic scope" value="Bacteria"/>
</dbReference>
<dbReference type="KEGG" id="nar:Saro_1943"/>
<dbReference type="RefSeq" id="WP_011445592.1">
    <property type="nucleotide sequence ID" value="NC_007794.1"/>
</dbReference>
<proteinExistence type="predicted"/>
<evidence type="ECO:0000259" key="3">
    <source>
        <dbReference type="Pfam" id="PF05036"/>
    </source>
</evidence>
<dbReference type="GO" id="GO:0042834">
    <property type="term" value="F:peptidoglycan binding"/>
    <property type="evidence" value="ECO:0007669"/>
    <property type="project" value="InterPro"/>
</dbReference>
<dbReference type="AlphaFoldDB" id="Q2G6Z0"/>
<feature type="domain" description="SPOR" evidence="3">
    <location>
        <begin position="238"/>
        <end position="296"/>
    </location>
</feature>
<feature type="signal peptide" evidence="1">
    <location>
        <begin position="1"/>
        <end position="24"/>
    </location>
</feature>
<sequence>MRSAVSHIAIATTLLLAACGGADARVFGPSVDIIRGPAGDYPMVLGAPFQVDGVTYTPADTLNYDSVGYASQAEGEGISGAHRTLPLPSYVEVTSLETGRTILVRLTRRGPMTGNDVVSLAPGAWMQLGAGASDRVPVRVRRVNPPEAERALLRDGAQAPVRMDTPPGLLAALKRKLGLVVAPPVLPSTLPVAAAGALGSTPTALPSSMPIPQAKTAVKPRSAPRAKASAPVGAGHGLFVQAGAYSTRERAEKVARALGGTATSGGKVWRVRTGPHKDRGQADAALAKVRAAGYADARVVAAP</sequence>
<dbReference type="EMBL" id="CP000248">
    <property type="protein sequence ID" value="ABD26383.1"/>
    <property type="molecule type" value="Genomic_DNA"/>
</dbReference>
<dbReference type="Pfam" id="PF03330">
    <property type="entry name" value="DPBB_1"/>
    <property type="match status" value="1"/>
</dbReference>
<keyword evidence="1" id="KW-0732">Signal</keyword>
<accession>Q2G6Z0</accession>
<dbReference type="HOGENOM" id="CLU_042923_3_1_5"/>
<dbReference type="SUPFAM" id="SSF110997">
    <property type="entry name" value="Sporulation related repeat"/>
    <property type="match status" value="1"/>
</dbReference>
<feature type="domain" description="RlpA-like protein double-psi beta-barrel" evidence="2">
    <location>
        <begin position="79"/>
        <end position="139"/>
    </location>
</feature>
<name>Q2G6Z0_NOVAD</name>
<dbReference type="STRING" id="279238.Saro_1943"/>
<feature type="chain" id="PRO_5004208003" evidence="1">
    <location>
        <begin position="25"/>
        <end position="303"/>
    </location>
</feature>
<dbReference type="Gene3D" id="2.40.40.10">
    <property type="entry name" value="RlpA-like domain"/>
    <property type="match status" value="1"/>
</dbReference>
<dbReference type="InterPro" id="IPR036908">
    <property type="entry name" value="RlpA-like_sf"/>
</dbReference>
<protein>
    <submittedName>
        <fullName evidence="4">Sporulation related protein</fullName>
    </submittedName>
</protein>
<gene>
    <name evidence="4" type="ordered locus">Saro_1943</name>
</gene>
<evidence type="ECO:0000313" key="5">
    <source>
        <dbReference type="Proteomes" id="UP000009134"/>
    </source>
</evidence>
<dbReference type="Gene3D" id="3.30.70.1070">
    <property type="entry name" value="Sporulation related repeat"/>
    <property type="match status" value="1"/>
</dbReference>
<organism evidence="4 5">
    <name type="scientific">Novosphingobium aromaticivorans (strain ATCC 700278 / DSM 12444 / CCUG 56034 / CIP 105152 / NBRC 16084 / F199)</name>
    <dbReference type="NCBI Taxonomy" id="279238"/>
    <lineage>
        <taxon>Bacteria</taxon>
        <taxon>Pseudomonadati</taxon>
        <taxon>Pseudomonadota</taxon>
        <taxon>Alphaproteobacteria</taxon>
        <taxon>Sphingomonadales</taxon>
        <taxon>Sphingomonadaceae</taxon>
        <taxon>Novosphingobium</taxon>
    </lineage>
</organism>
<evidence type="ECO:0000256" key="1">
    <source>
        <dbReference type="SAM" id="SignalP"/>
    </source>
</evidence>
<evidence type="ECO:0000313" key="4">
    <source>
        <dbReference type="EMBL" id="ABD26383.1"/>
    </source>
</evidence>